<organism evidence="2 3">
    <name type="scientific">Poseidonocella sedimentorum</name>
    <dbReference type="NCBI Taxonomy" id="871652"/>
    <lineage>
        <taxon>Bacteria</taxon>
        <taxon>Pseudomonadati</taxon>
        <taxon>Pseudomonadota</taxon>
        <taxon>Alphaproteobacteria</taxon>
        <taxon>Rhodobacterales</taxon>
        <taxon>Roseobacteraceae</taxon>
        <taxon>Poseidonocella</taxon>
    </lineage>
</organism>
<gene>
    <name evidence="2" type="ORF">SAMN04515673_101475</name>
</gene>
<name>A0A1I6CW31_9RHOB</name>
<sequence>MTHEGPLFIRVDGPAPMTGVSERAGHLIAAMAERHVPLTPRLAETLAGLEQAGRPADHPFWGRGFNLAGAAIGLTRVLGASEFWRGASEVFCSNVAEPILRQAAIRTGAVVLSGRAPLPGGKRAPDQHWVSSFESEVDRFLETEAPMGRGFWAESGVALYGAAMKAATDRAIPRGQGRHRPHPVPEPEPLLCHLLYVAEPVLPDDAALKQRLQRSRSNARRKRSGFRPKEGGVNGIRISNRVEDLPDATMSEFFMPPEAIAHRLLHEGILVRNRPPFRQPRRDLLSLCLCDRRAASEATAIVKAAWCDAALRLRIVLSQIGQDKSDLLWSEQTGLGVTSDHLGVENAEFPSGIDALAMKEHVRVSMLSRSGLLPHFADTLASAASPEPTDGPEDAALLARVALARLMALNPLATGARSASELPDYARKLCFVTLTEGTDAATIADEDWPALRTALTAGLAGVLEDRVIPVALIVPRVISDAAHFVAVGELAPGGRLEMTSADPDATGRQWVDEILGALSDCFIRCTIEAIDGRRD</sequence>
<evidence type="ECO:0000313" key="3">
    <source>
        <dbReference type="Proteomes" id="UP000199302"/>
    </source>
</evidence>
<reference evidence="2 3" key="1">
    <citation type="submission" date="2016-10" db="EMBL/GenBank/DDBJ databases">
        <authorList>
            <person name="de Groot N.N."/>
        </authorList>
    </citation>
    <scope>NUCLEOTIDE SEQUENCE [LARGE SCALE GENOMIC DNA]</scope>
    <source>
        <strain evidence="3">KMM 9023,NRIC 0796,JCM 17311,KCTC 23692</strain>
    </source>
</reference>
<protein>
    <submittedName>
        <fullName evidence="2">Uncharacterized protein</fullName>
    </submittedName>
</protein>
<dbReference type="AlphaFoldDB" id="A0A1I6CW31"/>
<feature type="region of interest" description="Disordered" evidence="1">
    <location>
        <begin position="210"/>
        <end position="234"/>
    </location>
</feature>
<evidence type="ECO:0000256" key="1">
    <source>
        <dbReference type="SAM" id="MobiDB-lite"/>
    </source>
</evidence>
<evidence type="ECO:0000313" key="2">
    <source>
        <dbReference type="EMBL" id="SFQ97424.1"/>
    </source>
</evidence>
<dbReference type="Proteomes" id="UP000199302">
    <property type="component" value="Unassembled WGS sequence"/>
</dbReference>
<feature type="compositionally biased region" description="Basic residues" evidence="1">
    <location>
        <begin position="211"/>
        <end position="226"/>
    </location>
</feature>
<dbReference type="STRING" id="871652.SAMN04515673_101475"/>
<dbReference type="EMBL" id="FOYI01000001">
    <property type="protein sequence ID" value="SFQ97424.1"/>
    <property type="molecule type" value="Genomic_DNA"/>
</dbReference>
<proteinExistence type="predicted"/>
<accession>A0A1I6CW31</accession>
<keyword evidence="3" id="KW-1185">Reference proteome</keyword>